<dbReference type="EMBL" id="NPDT01000001">
    <property type="protein sequence ID" value="PJZ66542.1"/>
    <property type="molecule type" value="Genomic_DNA"/>
</dbReference>
<accession>A0A2M9ZDV8</accession>
<reference evidence="1 2" key="1">
    <citation type="submission" date="2017-07" db="EMBL/GenBank/DDBJ databases">
        <title>Leptospira spp. isolated from tropical soils.</title>
        <authorList>
            <person name="Thibeaux R."/>
            <person name="Iraola G."/>
            <person name="Ferres I."/>
            <person name="Bierque E."/>
            <person name="Girault D."/>
            <person name="Soupe-Gilbert M.-E."/>
            <person name="Picardeau M."/>
            <person name="Goarant C."/>
        </authorList>
    </citation>
    <scope>NUCLEOTIDE SEQUENCE [LARGE SCALE GENOMIC DNA]</scope>
    <source>
        <strain evidence="1 2">FH2-C-A2</strain>
    </source>
</reference>
<evidence type="ECO:0000313" key="1">
    <source>
        <dbReference type="EMBL" id="PJZ66542.1"/>
    </source>
</evidence>
<evidence type="ECO:0000313" key="2">
    <source>
        <dbReference type="Proteomes" id="UP000231912"/>
    </source>
</evidence>
<protein>
    <recommendedName>
        <fullName evidence="3">VCBS repeat-containing protein</fullName>
    </recommendedName>
</protein>
<comment type="caution">
    <text evidence="1">The sequence shown here is derived from an EMBL/GenBank/DDBJ whole genome shotgun (WGS) entry which is preliminary data.</text>
</comment>
<dbReference type="AlphaFoldDB" id="A0A2M9ZDV8"/>
<dbReference type="RefSeq" id="WP_125250287.1">
    <property type="nucleotide sequence ID" value="NZ_NPDT01000001.1"/>
</dbReference>
<evidence type="ECO:0008006" key="3">
    <source>
        <dbReference type="Google" id="ProtNLM"/>
    </source>
</evidence>
<gene>
    <name evidence="1" type="ORF">CH371_00010</name>
</gene>
<sequence length="228" mass="26247">MGTTKSWRIFQKLTFVALIAFTSYKSSLASEDFIITGSVQAHNEYYLPNGKEIQANCDNLNCQINYHNYKLYFTPNKSTVAKAAKNIQTICFDIKKKDLNTICRECSSGKCFLKFINKNMNTRLQIINLDDSPKGGILQFEIIDDLNNDSLLDVVTSYKMDSYSRIFLILSNANGTHHAKEITRDLESFEAEILNGPDLFDFFYSRKKGYVLYSRYTKSYYKINGLLK</sequence>
<proteinExistence type="predicted"/>
<name>A0A2M9ZDV8_9LEPT</name>
<organism evidence="1 2">
    <name type="scientific">Leptospira wolffii</name>
    <dbReference type="NCBI Taxonomy" id="409998"/>
    <lineage>
        <taxon>Bacteria</taxon>
        <taxon>Pseudomonadati</taxon>
        <taxon>Spirochaetota</taxon>
        <taxon>Spirochaetia</taxon>
        <taxon>Leptospirales</taxon>
        <taxon>Leptospiraceae</taxon>
        <taxon>Leptospira</taxon>
    </lineage>
</organism>
<dbReference type="Proteomes" id="UP000231912">
    <property type="component" value="Unassembled WGS sequence"/>
</dbReference>